<evidence type="ECO:0000313" key="1">
    <source>
        <dbReference type="EMBL" id="CAG7629046.1"/>
    </source>
</evidence>
<dbReference type="NCBIfam" id="TIGR00099">
    <property type="entry name" value="Cof-subfamily"/>
    <property type="match status" value="1"/>
</dbReference>
<dbReference type="InterPro" id="IPR000150">
    <property type="entry name" value="Cof"/>
</dbReference>
<reference evidence="1 2" key="1">
    <citation type="submission" date="2021-06" db="EMBL/GenBank/DDBJ databases">
        <authorList>
            <person name="Criscuolo A."/>
        </authorList>
    </citation>
    <scope>NUCLEOTIDE SEQUENCE [LARGE SCALE GENOMIC DNA]</scope>
    <source>
        <strain evidence="2">CIP 111802</strain>
    </source>
</reference>
<dbReference type="Pfam" id="PF08282">
    <property type="entry name" value="Hydrolase_3"/>
    <property type="match status" value="1"/>
</dbReference>
<dbReference type="Proteomes" id="UP000730618">
    <property type="component" value="Unassembled WGS sequence"/>
</dbReference>
<dbReference type="InterPro" id="IPR006379">
    <property type="entry name" value="HAD-SF_hydro_IIB"/>
</dbReference>
<dbReference type="GO" id="GO:0016787">
    <property type="term" value="F:hydrolase activity"/>
    <property type="evidence" value="ECO:0007669"/>
    <property type="project" value="UniProtKB-KW"/>
</dbReference>
<gene>
    <name evidence="1" type="ORF">PAECIP111802_01518</name>
</gene>
<organism evidence="1 2">
    <name type="scientific">Paenibacillus allorhizosphaerae</name>
    <dbReference type="NCBI Taxonomy" id="2849866"/>
    <lineage>
        <taxon>Bacteria</taxon>
        <taxon>Bacillati</taxon>
        <taxon>Bacillota</taxon>
        <taxon>Bacilli</taxon>
        <taxon>Bacillales</taxon>
        <taxon>Paenibacillaceae</taxon>
        <taxon>Paenibacillus</taxon>
    </lineage>
</organism>
<dbReference type="PROSITE" id="PS01228">
    <property type="entry name" value="COF_1"/>
    <property type="match status" value="1"/>
</dbReference>
<dbReference type="EC" id="3.1.3.-" evidence="1"/>
<keyword evidence="1" id="KW-0378">Hydrolase</keyword>
<comment type="caution">
    <text evidence="1">The sequence shown here is derived from an EMBL/GenBank/DDBJ whole genome shotgun (WGS) entry which is preliminary data.</text>
</comment>
<dbReference type="PANTHER" id="PTHR10000:SF8">
    <property type="entry name" value="HAD SUPERFAMILY HYDROLASE-LIKE, TYPE 3"/>
    <property type="match status" value="1"/>
</dbReference>
<keyword evidence="2" id="KW-1185">Reference proteome</keyword>
<dbReference type="SFLD" id="SFLDG01140">
    <property type="entry name" value="C2.B:_Phosphomannomutase_and_P"/>
    <property type="match status" value="1"/>
</dbReference>
<dbReference type="PANTHER" id="PTHR10000">
    <property type="entry name" value="PHOSPHOSERINE PHOSPHATASE"/>
    <property type="match status" value="1"/>
</dbReference>
<name>A0ABM8VDU5_9BACL</name>
<dbReference type="CDD" id="cd07516">
    <property type="entry name" value="HAD_Pase"/>
    <property type="match status" value="1"/>
</dbReference>
<dbReference type="SFLD" id="SFLDS00003">
    <property type="entry name" value="Haloacid_Dehalogenase"/>
    <property type="match status" value="1"/>
</dbReference>
<sequence length="271" mass="29892">MHIAAIVLDLDGTLLNSAKKVSPRNLEAVLHCRERGIPVIVATARPPRTLANMLPESLQQLDAMIYYNGAMVVSENLGVRAHYPIEAALLAEFVDYLTDSNGDPSISVEVEDQWYSNADLDYSVLMNVTSRPQMIRLEDIRTLSASKLLLSNFDQQRVRLMVDRFGDRANIVVTDSGELIQIMRKDVSKESAVARLCDMWGISMREVMVFGDDYNDIGLFGTCGYPVAMGNAVEDLKQIAYEVTATNDQDGVAVVLERILATGCSGRTGVQ</sequence>
<dbReference type="EMBL" id="CAJVCE010000003">
    <property type="protein sequence ID" value="CAG7629046.1"/>
    <property type="molecule type" value="Genomic_DNA"/>
</dbReference>
<evidence type="ECO:0000313" key="2">
    <source>
        <dbReference type="Proteomes" id="UP000730618"/>
    </source>
</evidence>
<protein>
    <submittedName>
        <fullName evidence="1">Phosphatase</fullName>
        <ecNumber evidence="1">3.1.3.-</ecNumber>
    </submittedName>
</protein>
<dbReference type="NCBIfam" id="TIGR01484">
    <property type="entry name" value="HAD-SF-IIB"/>
    <property type="match status" value="1"/>
</dbReference>
<accession>A0ABM8VDU5</accession>
<dbReference type="RefSeq" id="WP_218097849.1">
    <property type="nucleotide sequence ID" value="NZ_CAJVCE010000003.1"/>
</dbReference>
<proteinExistence type="predicted"/>